<dbReference type="EMBL" id="FLQS01000010">
    <property type="protein sequence ID" value="SBS73767.1"/>
    <property type="molecule type" value="Genomic_DNA"/>
</dbReference>
<name>A0A1Y5P541_9MYCO</name>
<proteinExistence type="predicted"/>
<protein>
    <submittedName>
        <fullName evidence="1">Putative Gp20</fullName>
    </submittedName>
</protein>
<reference evidence="1" key="1">
    <citation type="submission" date="2016-03" db="EMBL/GenBank/DDBJ databases">
        <authorList>
            <person name="Ploux O."/>
        </authorList>
    </citation>
    <scope>NUCLEOTIDE SEQUENCE</scope>
    <source>
        <strain evidence="1">UC10</strain>
    </source>
</reference>
<accession>A0A1Y5P541</accession>
<gene>
    <name evidence="1" type="ORF">MHPYR_180047</name>
</gene>
<dbReference type="AlphaFoldDB" id="A0A1Y5P541"/>
<sequence length="288" mass="29813">MTSPGPDIVTGSDGQQKYRLHVELQWAYPFDPNSPLMLLWAPPGGIGEANLPFILKGDNGFSPTIASAERTLLEPGDPTADSYSMVELSPATDDHGQIVKLVAVEHKGAKGDDGVMVLDPDDYGTKVAGRLLGLKSDLTGFEYTPPTIVGSHWPATAPTAAPSGTTGAFDTTSIVIPANTYPFPTRVEVSAGTTVTASGTGDVKVDLVARLNATGGPILGYCNGIGGLTDRLALIDGPDPGTDPADVTIAANAAATIYIRTERQAGGVDNYQTSVASTRACAKVFRVG</sequence>
<organism evidence="1">
    <name type="scientific">uncultured Mycobacterium sp</name>
    <dbReference type="NCBI Taxonomy" id="171292"/>
    <lineage>
        <taxon>Bacteria</taxon>
        <taxon>Bacillati</taxon>
        <taxon>Actinomycetota</taxon>
        <taxon>Actinomycetes</taxon>
        <taxon>Mycobacteriales</taxon>
        <taxon>Mycobacteriaceae</taxon>
        <taxon>Mycobacterium</taxon>
        <taxon>environmental samples</taxon>
    </lineage>
</organism>
<evidence type="ECO:0000313" key="1">
    <source>
        <dbReference type="EMBL" id="SBS73767.1"/>
    </source>
</evidence>